<dbReference type="InterPro" id="IPR021314">
    <property type="entry name" value="DUF2911"/>
</dbReference>
<dbReference type="KEGG" id="fls:GLV81_05725"/>
<dbReference type="Proteomes" id="UP000426027">
    <property type="component" value="Chromosome"/>
</dbReference>
<proteinExistence type="predicted"/>
<evidence type="ECO:0000256" key="1">
    <source>
        <dbReference type="SAM" id="SignalP"/>
    </source>
</evidence>
<reference evidence="2 3" key="1">
    <citation type="submission" date="2019-11" db="EMBL/GenBank/DDBJ databases">
        <authorList>
            <person name="Im W.T."/>
        </authorList>
    </citation>
    <scope>NUCLEOTIDE SEQUENCE [LARGE SCALE GENOMIC DNA]</scope>
    <source>
        <strain evidence="2 3">SB-02</strain>
    </source>
</reference>
<gene>
    <name evidence="2" type="ORF">GLV81_05725</name>
</gene>
<dbReference type="RefSeq" id="WP_157477626.1">
    <property type="nucleotide sequence ID" value="NZ_CP046566.1"/>
</dbReference>
<dbReference type="Pfam" id="PF11138">
    <property type="entry name" value="DUF2911"/>
    <property type="match status" value="1"/>
</dbReference>
<dbReference type="PROSITE" id="PS51257">
    <property type="entry name" value="PROKAR_LIPOPROTEIN"/>
    <property type="match status" value="1"/>
</dbReference>
<evidence type="ECO:0000313" key="2">
    <source>
        <dbReference type="EMBL" id="QGW27655.1"/>
    </source>
</evidence>
<dbReference type="EMBL" id="CP046566">
    <property type="protein sequence ID" value="QGW27655.1"/>
    <property type="molecule type" value="Genomic_DNA"/>
</dbReference>
<feature type="signal peptide" evidence="1">
    <location>
        <begin position="1"/>
        <end position="19"/>
    </location>
</feature>
<feature type="chain" id="PRO_5026071865" evidence="1">
    <location>
        <begin position="20"/>
        <end position="165"/>
    </location>
</feature>
<accession>A0A6I6GH03</accession>
<keyword evidence="1" id="KW-0732">Signal</keyword>
<organism evidence="2 3">
    <name type="scientific">Phnomibacter ginsenosidimutans</name>
    <dbReference type="NCBI Taxonomy" id="2676868"/>
    <lineage>
        <taxon>Bacteria</taxon>
        <taxon>Pseudomonadati</taxon>
        <taxon>Bacteroidota</taxon>
        <taxon>Chitinophagia</taxon>
        <taxon>Chitinophagales</taxon>
        <taxon>Chitinophagaceae</taxon>
        <taxon>Phnomibacter</taxon>
    </lineage>
</organism>
<sequence>MKKFLLFASLAVVMTSCFGQEKKPASPRETVSSADVSVSYGRPSKKGRVIFGELEKFGKVWRTGANEATEITFKKDGMFGGKAVKAGTYTLFTVPEKGEWTVILNSELKQWGAYNYDKIKDKNVLEVKVPAQTTTDVTEQLTITLSSSSMTIAWDQTKVEVQLQF</sequence>
<dbReference type="AlphaFoldDB" id="A0A6I6GH03"/>
<name>A0A6I6GH03_9BACT</name>
<keyword evidence="3" id="KW-1185">Reference proteome</keyword>
<evidence type="ECO:0000313" key="3">
    <source>
        <dbReference type="Proteomes" id="UP000426027"/>
    </source>
</evidence>
<protein>
    <submittedName>
        <fullName evidence="2">DUF2911 domain-containing protein</fullName>
    </submittedName>
</protein>